<evidence type="ECO:0000313" key="2">
    <source>
        <dbReference type="EMBL" id="KAF3859821.1"/>
    </source>
</evidence>
<reference evidence="2 3" key="1">
    <citation type="submission" date="2020-03" db="EMBL/GenBank/DDBJ databases">
        <title>Dissostichus mawsoni Genome sequencing and assembly.</title>
        <authorList>
            <person name="Park H."/>
        </authorList>
    </citation>
    <scope>NUCLEOTIDE SEQUENCE [LARGE SCALE GENOMIC DNA]</scope>
    <source>
        <strain evidence="2">DM0001</strain>
        <tissue evidence="2">Muscle</tissue>
    </source>
</reference>
<evidence type="ECO:0000313" key="3">
    <source>
        <dbReference type="Proteomes" id="UP000518266"/>
    </source>
</evidence>
<evidence type="ECO:0000256" key="1">
    <source>
        <dbReference type="SAM" id="MobiDB-lite"/>
    </source>
</evidence>
<dbReference type="Proteomes" id="UP000518266">
    <property type="component" value="Unassembled WGS sequence"/>
</dbReference>
<accession>A0A7J5ZF74</accession>
<comment type="caution">
    <text evidence="2">The sequence shown here is derived from an EMBL/GenBank/DDBJ whole genome shotgun (WGS) entry which is preliminary data.</text>
</comment>
<gene>
    <name evidence="2" type="ORF">F7725_000076</name>
</gene>
<organism evidence="2 3">
    <name type="scientific">Dissostichus mawsoni</name>
    <name type="common">Antarctic cod</name>
    <dbReference type="NCBI Taxonomy" id="36200"/>
    <lineage>
        <taxon>Eukaryota</taxon>
        <taxon>Metazoa</taxon>
        <taxon>Chordata</taxon>
        <taxon>Craniata</taxon>
        <taxon>Vertebrata</taxon>
        <taxon>Euteleostomi</taxon>
        <taxon>Actinopterygii</taxon>
        <taxon>Neopterygii</taxon>
        <taxon>Teleostei</taxon>
        <taxon>Neoteleostei</taxon>
        <taxon>Acanthomorphata</taxon>
        <taxon>Eupercaria</taxon>
        <taxon>Perciformes</taxon>
        <taxon>Notothenioidei</taxon>
        <taxon>Nototheniidae</taxon>
        <taxon>Dissostichus</taxon>
    </lineage>
</organism>
<feature type="compositionally biased region" description="Polar residues" evidence="1">
    <location>
        <begin position="205"/>
        <end position="214"/>
    </location>
</feature>
<proteinExistence type="predicted"/>
<feature type="region of interest" description="Disordered" evidence="1">
    <location>
        <begin position="186"/>
        <end position="241"/>
    </location>
</feature>
<keyword evidence="3" id="KW-1185">Reference proteome</keyword>
<feature type="compositionally biased region" description="Basic and acidic residues" evidence="1">
    <location>
        <begin position="217"/>
        <end position="229"/>
    </location>
</feature>
<name>A0A7J5ZF74_DISMA</name>
<protein>
    <submittedName>
        <fullName evidence="2">Uncharacterized protein</fullName>
    </submittedName>
</protein>
<sequence length="311" mass="33879">MYVVQEADLPAKKDAIEITEAAPVIQTPRQYPSLNEDHVPLSRRAELEKEDSVHYSQVLMCQWFPGGRSGECDRLLPLAPQEVVLELDTPVESMEVCSELGPGGWFGSGDEGGEFEENGCDVVEFSTGETIDLKVWVALRQTTLVPSAGGVGSEGERDEMVLLHGRATLLKCCVCSERLSVVWGVGEEEEREEGVRREGKRRAGQGSSPGSPQTVEHPLREGGKSREESLAGGDPPSVEGPLVMRSLKVEREERVSVCPPDPPPLDSSVSSFLAGRSAPPPVVRALTAALRRLRGGWYRMLANKKKIIPKT</sequence>
<dbReference type="AlphaFoldDB" id="A0A7J5ZF74"/>
<dbReference type="EMBL" id="JAAKFY010000002">
    <property type="protein sequence ID" value="KAF3859821.1"/>
    <property type="molecule type" value="Genomic_DNA"/>
</dbReference>